<dbReference type="PRINTS" id="PR01607">
    <property type="entry name" value="APYRASEFAMLY"/>
</dbReference>
<dbReference type="SUPFAM" id="SSF55816">
    <property type="entry name" value="5'-nucleotidase (syn. UDP-sugar hydrolase), C-terminal domain"/>
    <property type="match status" value="1"/>
</dbReference>
<dbReference type="PANTHER" id="PTHR11575:SF24">
    <property type="entry name" value="5'-NUCLEOTIDASE"/>
    <property type="match status" value="1"/>
</dbReference>
<dbReference type="EMBL" id="JACSIT010000067">
    <property type="protein sequence ID" value="MBC6993416.1"/>
    <property type="molecule type" value="Genomic_DNA"/>
</dbReference>
<comment type="caution">
    <text evidence="3">The sequence shown here is derived from an EMBL/GenBank/DDBJ whole genome shotgun (WGS) entry which is preliminary data.</text>
</comment>
<organism evidence="3 4">
    <name type="scientific">Neolewinella lacunae</name>
    <dbReference type="NCBI Taxonomy" id="1517758"/>
    <lineage>
        <taxon>Bacteria</taxon>
        <taxon>Pseudomonadati</taxon>
        <taxon>Bacteroidota</taxon>
        <taxon>Saprospiria</taxon>
        <taxon>Saprospirales</taxon>
        <taxon>Lewinellaceae</taxon>
        <taxon>Neolewinella</taxon>
    </lineage>
</organism>
<protein>
    <submittedName>
        <fullName evidence="3">5'-nucleotidase C-terminal domain-containing protein</fullName>
    </submittedName>
</protein>
<accession>A0A923T7B8</accession>
<dbReference type="AlphaFoldDB" id="A0A923T7B8"/>
<dbReference type="Proteomes" id="UP000650081">
    <property type="component" value="Unassembled WGS sequence"/>
</dbReference>
<evidence type="ECO:0000313" key="4">
    <source>
        <dbReference type="Proteomes" id="UP000650081"/>
    </source>
</evidence>
<feature type="signal peptide" evidence="1">
    <location>
        <begin position="1"/>
        <end position="19"/>
    </location>
</feature>
<name>A0A923T7B8_9BACT</name>
<dbReference type="GO" id="GO:0008253">
    <property type="term" value="F:5'-nucleotidase activity"/>
    <property type="evidence" value="ECO:0007669"/>
    <property type="project" value="TreeGrafter"/>
</dbReference>
<proteinExistence type="predicted"/>
<reference evidence="3" key="1">
    <citation type="submission" date="2020-08" db="EMBL/GenBank/DDBJ databases">
        <title>Lewinella bacteria from marine environments.</title>
        <authorList>
            <person name="Zhong Y."/>
        </authorList>
    </citation>
    <scope>NUCLEOTIDE SEQUENCE</scope>
    <source>
        <strain evidence="3">KCTC 42187</strain>
    </source>
</reference>
<keyword evidence="4" id="KW-1185">Reference proteome</keyword>
<feature type="chain" id="PRO_5036767758" evidence="1">
    <location>
        <begin position="20"/>
        <end position="259"/>
    </location>
</feature>
<dbReference type="RefSeq" id="WP_187465527.1">
    <property type="nucleotide sequence ID" value="NZ_JACSIT010000067.1"/>
</dbReference>
<evidence type="ECO:0000259" key="2">
    <source>
        <dbReference type="Pfam" id="PF02872"/>
    </source>
</evidence>
<dbReference type="InterPro" id="IPR036907">
    <property type="entry name" value="5'-Nucleotdase_C_sf"/>
</dbReference>
<dbReference type="InterPro" id="IPR006179">
    <property type="entry name" value="5_nucleotidase/apyrase"/>
</dbReference>
<dbReference type="PANTHER" id="PTHR11575">
    <property type="entry name" value="5'-NUCLEOTIDASE-RELATED"/>
    <property type="match status" value="1"/>
</dbReference>
<dbReference type="GO" id="GO:0009166">
    <property type="term" value="P:nucleotide catabolic process"/>
    <property type="evidence" value="ECO:0007669"/>
    <property type="project" value="InterPro"/>
</dbReference>
<dbReference type="GO" id="GO:0008768">
    <property type="term" value="F:UDP-sugar diphosphatase activity"/>
    <property type="evidence" value="ECO:0007669"/>
    <property type="project" value="TreeGrafter"/>
</dbReference>
<dbReference type="GO" id="GO:0030288">
    <property type="term" value="C:outer membrane-bounded periplasmic space"/>
    <property type="evidence" value="ECO:0007669"/>
    <property type="project" value="TreeGrafter"/>
</dbReference>
<dbReference type="Pfam" id="PF02872">
    <property type="entry name" value="5_nucleotid_C"/>
    <property type="match status" value="1"/>
</dbReference>
<gene>
    <name evidence="3" type="ORF">H9S92_04535</name>
</gene>
<evidence type="ECO:0000313" key="3">
    <source>
        <dbReference type="EMBL" id="MBC6993416.1"/>
    </source>
</evidence>
<dbReference type="PROSITE" id="PS51257">
    <property type="entry name" value="PROKAR_LIPOPROTEIN"/>
    <property type="match status" value="1"/>
</dbReference>
<dbReference type="InterPro" id="IPR008334">
    <property type="entry name" value="5'-Nucleotdase_C"/>
</dbReference>
<dbReference type="Gene3D" id="3.90.780.10">
    <property type="entry name" value="5'-Nucleotidase, C-terminal domain"/>
    <property type="match status" value="1"/>
</dbReference>
<evidence type="ECO:0000256" key="1">
    <source>
        <dbReference type="SAM" id="SignalP"/>
    </source>
</evidence>
<feature type="domain" description="5'-Nucleotidase C-terminal" evidence="2">
    <location>
        <begin position="88"/>
        <end position="222"/>
    </location>
</feature>
<keyword evidence="1" id="KW-0732">Signal</keyword>
<sequence>MRSPFSFLLLLLLALSACRAPLDAVTVQPQTYNITTDLDPMKSGAGAQVQGEGTEEQSMAELIAPYKAQLEEKMNRQLATLAKPLRKGNPESTLGNWMADLMMDAARDASPGRAVAFATANDGGLRVQEIGAGPLLVSEIYELMPFDNELVLVDLTGAETMAFINHIANSGGWPVSKELKVVRENGLLKVSISGQAIDPAGRYLVAMPDYVANGGSDSSMVKGKPQTSTNLLIRDLLITYAARATAPIEVEATGDRMKL</sequence>